<dbReference type="Proteomes" id="UP001153331">
    <property type="component" value="Unassembled WGS sequence"/>
</dbReference>
<comment type="caution">
    <text evidence="1">The sequence shown here is derived from an EMBL/GenBank/DDBJ whole genome shotgun (WGS) entry which is preliminary data.</text>
</comment>
<proteinExistence type="predicted"/>
<reference evidence="1" key="1">
    <citation type="submission" date="2022-11" db="EMBL/GenBank/DDBJ databases">
        <title>Genome Sequence of Boeremia exigua.</title>
        <authorList>
            <person name="Buettner E."/>
        </authorList>
    </citation>
    <scope>NUCLEOTIDE SEQUENCE</scope>
    <source>
        <strain evidence="1">CU02</strain>
    </source>
</reference>
<protein>
    <submittedName>
        <fullName evidence="1">Uncharacterized protein</fullName>
    </submittedName>
</protein>
<evidence type="ECO:0000313" key="2">
    <source>
        <dbReference type="Proteomes" id="UP001153331"/>
    </source>
</evidence>
<accession>A0ACC2IAP3</accession>
<name>A0ACC2IAP3_9PLEO</name>
<dbReference type="EMBL" id="JAPHNI010000337">
    <property type="protein sequence ID" value="KAJ8112275.1"/>
    <property type="molecule type" value="Genomic_DNA"/>
</dbReference>
<sequence>MPLDNISPDARGDLWVPGFPSTMKTLKAMQNPYEQSSPATVFRIKKVEVDGKLDYEVQKVIEDGEARVIDGATTVVHDVKSGKLFLGGAVVPFLVICEPRK</sequence>
<gene>
    <name evidence="1" type="ORF">OPT61_g5320</name>
</gene>
<keyword evidence="2" id="KW-1185">Reference proteome</keyword>
<organism evidence="1 2">
    <name type="scientific">Boeremia exigua</name>
    <dbReference type="NCBI Taxonomy" id="749465"/>
    <lineage>
        <taxon>Eukaryota</taxon>
        <taxon>Fungi</taxon>
        <taxon>Dikarya</taxon>
        <taxon>Ascomycota</taxon>
        <taxon>Pezizomycotina</taxon>
        <taxon>Dothideomycetes</taxon>
        <taxon>Pleosporomycetidae</taxon>
        <taxon>Pleosporales</taxon>
        <taxon>Pleosporineae</taxon>
        <taxon>Didymellaceae</taxon>
        <taxon>Boeremia</taxon>
    </lineage>
</organism>
<evidence type="ECO:0000313" key="1">
    <source>
        <dbReference type="EMBL" id="KAJ8112275.1"/>
    </source>
</evidence>